<dbReference type="Proteomes" id="UP000275078">
    <property type="component" value="Unassembled WGS sequence"/>
</dbReference>
<name>A0A3N4H6Y9_ASCIM</name>
<feature type="compositionally biased region" description="Low complexity" evidence="1">
    <location>
        <begin position="387"/>
        <end position="398"/>
    </location>
</feature>
<proteinExistence type="predicted"/>
<keyword evidence="3" id="KW-1185">Reference proteome</keyword>
<evidence type="ECO:0000256" key="1">
    <source>
        <dbReference type="SAM" id="MobiDB-lite"/>
    </source>
</evidence>
<dbReference type="EMBL" id="ML120124">
    <property type="protein sequence ID" value="RPA70693.1"/>
    <property type="molecule type" value="Genomic_DNA"/>
</dbReference>
<organism evidence="2 3">
    <name type="scientific">Ascobolus immersus RN42</name>
    <dbReference type="NCBI Taxonomy" id="1160509"/>
    <lineage>
        <taxon>Eukaryota</taxon>
        <taxon>Fungi</taxon>
        <taxon>Dikarya</taxon>
        <taxon>Ascomycota</taxon>
        <taxon>Pezizomycotina</taxon>
        <taxon>Pezizomycetes</taxon>
        <taxon>Pezizales</taxon>
        <taxon>Ascobolaceae</taxon>
        <taxon>Ascobolus</taxon>
    </lineage>
</organism>
<feature type="region of interest" description="Disordered" evidence="1">
    <location>
        <begin position="381"/>
        <end position="447"/>
    </location>
</feature>
<feature type="region of interest" description="Disordered" evidence="1">
    <location>
        <begin position="464"/>
        <end position="513"/>
    </location>
</feature>
<feature type="compositionally biased region" description="Basic and acidic residues" evidence="1">
    <location>
        <begin position="464"/>
        <end position="490"/>
    </location>
</feature>
<dbReference type="AlphaFoldDB" id="A0A3N4H6Y9"/>
<reference evidence="2 3" key="1">
    <citation type="journal article" date="2018" name="Nat. Ecol. Evol.">
        <title>Pezizomycetes genomes reveal the molecular basis of ectomycorrhizal truffle lifestyle.</title>
        <authorList>
            <person name="Murat C."/>
            <person name="Payen T."/>
            <person name="Noel B."/>
            <person name="Kuo A."/>
            <person name="Morin E."/>
            <person name="Chen J."/>
            <person name="Kohler A."/>
            <person name="Krizsan K."/>
            <person name="Balestrini R."/>
            <person name="Da Silva C."/>
            <person name="Montanini B."/>
            <person name="Hainaut M."/>
            <person name="Levati E."/>
            <person name="Barry K.W."/>
            <person name="Belfiori B."/>
            <person name="Cichocki N."/>
            <person name="Clum A."/>
            <person name="Dockter R.B."/>
            <person name="Fauchery L."/>
            <person name="Guy J."/>
            <person name="Iotti M."/>
            <person name="Le Tacon F."/>
            <person name="Lindquist E.A."/>
            <person name="Lipzen A."/>
            <person name="Malagnac F."/>
            <person name="Mello A."/>
            <person name="Molinier V."/>
            <person name="Miyauchi S."/>
            <person name="Poulain J."/>
            <person name="Riccioni C."/>
            <person name="Rubini A."/>
            <person name="Sitrit Y."/>
            <person name="Splivallo R."/>
            <person name="Traeger S."/>
            <person name="Wang M."/>
            <person name="Zifcakova L."/>
            <person name="Wipf D."/>
            <person name="Zambonelli A."/>
            <person name="Paolocci F."/>
            <person name="Nowrousian M."/>
            <person name="Ottonello S."/>
            <person name="Baldrian P."/>
            <person name="Spatafora J.W."/>
            <person name="Henrissat B."/>
            <person name="Nagy L.G."/>
            <person name="Aury J.M."/>
            <person name="Wincker P."/>
            <person name="Grigoriev I.V."/>
            <person name="Bonfante P."/>
            <person name="Martin F.M."/>
        </authorList>
    </citation>
    <scope>NUCLEOTIDE SEQUENCE [LARGE SCALE GENOMIC DNA]</scope>
    <source>
        <strain evidence="2 3">RN42</strain>
    </source>
</reference>
<protein>
    <submittedName>
        <fullName evidence="2">Uncharacterized protein</fullName>
    </submittedName>
</protein>
<evidence type="ECO:0000313" key="3">
    <source>
        <dbReference type="Proteomes" id="UP000275078"/>
    </source>
</evidence>
<feature type="compositionally biased region" description="Polar residues" evidence="1">
    <location>
        <begin position="438"/>
        <end position="447"/>
    </location>
</feature>
<gene>
    <name evidence="2" type="ORF">BJ508DRAFT_316303</name>
</gene>
<evidence type="ECO:0000313" key="2">
    <source>
        <dbReference type="EMBL" id="RPA70693.1"/>
    </source>
</evidence>
<sequence>MTPCISEEASENNAVCFFTEDEHWGKCRIHAYRDYFAKWLDDTSTDVTHTVQVLFRKDKPVHPAETGSHAALQPSRPDFIHEARTNFDEDLDVFIGIVVGDNNMRSRKAVKLEVLDDTGRMKSLVSGGHQLAVDLQWERPEFDRDEAVWSFIAEGTFYCRIMLKFLFSFFNVFSPIPFLHLLFDMHMLFPGIVRPDGSIIWTDRHDIRLDAFETHLNGLGTRLDGHTARLNGLGGRLDGHPARLNDLGTRLDTYDVLGFWSGCSGDWSRWVLEKSGHFYDAKFRLLQTTLHRTKDAQCFYATNGRGLSCFPVGEIAPLWGTVHPSFCVESSVAAEISRLDPYFRLLNVLDIGSATLSRPSRRTQKSLNKWQSTYEHTVEMSRLFENPSRPVPRTSRPVCNRSARPVQLSYQKPSTSRHSSRASQQSTSTSKHRRKTSNPQPVQSEQCLNKSQVGLDEYHRCLDDYPSRLDGQDARLDDHPSRLDEQDARPNEYPSRSDGSQRRPDGQGACLSI</sequence>
<feature type="compositionally biased region" description="Low complexity" evidence="1">
    <location>
        <begin position="414"/>
        <end position="429"/>
    </location>
</feature>
<accession>A0A3N4H6Y9</accession>